<feature type="signal peptide" evidence="1">
    <location>
        <begin position="1"/>
        <end position="17"/>
    </location>
</feature>
<dbReference type="InterPro" id="IPR041274">
    <property type="entry name" value="IPU_b_solenoid"/>
</dbReference>
<dbReference type="InterPro" id="IPR041402">
    <property type="entry name" value="B_solenoid_dext"/>
</dbReference>
<sequence>MRGFAISVAFLVSAAAALPSYQPVCSSPPAPSSNGTHCGSDFCTWWHPEGEINTATPVKAGNVRQSHQYTVQVSLAGANQYYNSFVYEAIPRNGNGRIYAPADAPNSNTLGSDINDGITIESQIGLNMAWSQFEYSQDVDVKINRRNGSTLNPGDVVIRPVSITYTIAQSGDGGVVIRIPHDVNGRQISVEFKQDLYTFLSDGNQYVASGGSVVGIEPLNALAIFASPPVPSSLVPQMTASNTQTMKPGPINNGDWGDKSILYFPPGVYYMNQDQSGNSGRLGSNHIRLSPNTYWVHFAPGAYVKGAIEYFTNQNFYATGHGVLSGENYVYQANAAQGYVAVKSDQYSLRMWWHNSIGQGQKWTCQGPTITAPPFNTMDFNGNSAISSQIVDYKQVGAFFFQTDGPELYPNSVVHDIFLHVNDDGIKLYYSGVSLSRVTIWKCHNDPIIQMGWTSRDLSGISVDTLNVIHARYYKSETVVPSAIIGASPFYASGLSVDPSKSISATISNVVCEGPCPGLVRITPLQNYKNFVIKNVAFPDGLQTNSIGIGQSIIPAQPGITMGLEIDNWTVGGQKVTMQNFQANQLGQLNVDVGYWGQWKIT</sequence>
<dbReference type="Pfam" id="PF18841">
    <property type="entry name" value="B_solenoid_dext"/>
    <property type="match status" value="1"/>
</dbReference>
<feature type="domain" description="Glycoside hydrolase family 49 C-terminal" evidence="2">
    <location>
        <begin position="492"/>
        <end position="601"/>
    </location>
</feature>
<evidence type="ECO:0000259" key="2">
    <source>
        <dbReference type="Pfam" id="PF03718"/>
    </source>
</evidence>
<dbReference type="InterPro" id="IPR012334">
    <property type="entry name" value="Pectin_lyas_fold"/>
</dbReference>
<protein>
    <submittedName>
        <fullName evidence="4">Dextranase</fullName>
    </submittedName>
</protein>
<keyword evidence="1" id="KW-0732">Signal</keyword>
<evidence type="ECO:0000313" key="4">
    <source>
        <dbReference type="EMBL" id="KKO97501.1"/>
    </source>
</evidence>
<evidence type="ECO:0000313" key="5">
    <source>
        <dbReference type="Proteomes" id="UP000034112"/>
    </source>
</evidence>
<dbReference type="AlphaFoldDB" id="A0A0F9ZA50"/>
<gene>
    <name evidence="4" type="ORF">THAR02_10391</name>
</gene>
<dbReference type="Proteomes" id="UP000034112">
    <property type="component" value="Unassembled WGS sequence"/>
</dbReference>
<proteinExistence type="predicted"/>
<dbReference type="Gene3D" id="2.60.350.10">
    <property type="entry name" value="Dextranase, N-terminal"/>
    <property type="match status" value="1"/>
</dbReference>
<dbReference type="EMBL" id="JOKZ01000554">
    <property type="protein sequence ID" value="KKO97501.1"/>
    <property type="molecule type" value="Genomic_DNA"/>
</dbReference>
<dbReference type="OMA" id="SGENYVY"/>
<organism evidence="4 5">
    <name type="scientific">Trichoderma harzianum</name>
    <name type="common">Hypocrea lixii</name>
    <dbReference type="NCBI Taxonomy" id="5544"/>
    <lineage>
        <taxon>Eukaryota</taxon>
        <taxon>Fungi</taxon>
        <taxon>Dikarya</taxon>
        <taxon>Ascomycota</taxon>
        <taxon>Pezizomycotina</taxon>
        <taxon>Sordariomycetes</taxon>
        <taxon>Hypocreomycetidae</taxon>
        <taxon>Hypocreales</taxon>
        <taxon>Hypocreaceae</taxon>
        <taxon>Trichoderma</taxon>
    </lineage>
</organism>
<dbReference type="GO" id="GO:0004553">
    <property type="term" value="F:hydrolase activity, hydrolyzing O-glycosyl compounds"/>
    <property type="evidence" value="ECO:0007669"/>
    <property type="project" value="InterPro"/>
</dbReference>
<dbReference type="InterPro" id="IPR011050">
    <property type="entry name" value="Pectin_lyase_fold/virulence"/>
</dbReference>
<dbReference type="Pfam" id="PF03718">
    <property type="entry name" value="Glyco_hydro_49"/>
    <property type="match status" value="1"/>
</dbReference>
<dbReference type="InterPro" id="IPR023226">
    <property type="entry name" value="Glyco_hydro_49_N_dom"/>
</dbReference>
<dbReference type="InterPro" id="IPR005192">
    <property type="entry name" value="Glyco_hydro_49_C"/>
</dbReference>
<dbReference type="SUPFAM" id="SSF101596">
    <property type="entry name" value="Dextranase, N-terminal domain"/>
    <property type="match status" value="1"/>
</dbReference>
<reference evidence="5" key="1">
    <citation type="journal article" date="2015" name="Genome Announc.">
        <title>Draft whole-genome sequence of the biocontrol agent Trichoderma harzianum T6776.</title>
        <authorList>
            <person name="Baroncelli R."/>
            <person name="Piaggeschi G."/>
            <person name="Fiorini L."/>
            <person name="Bertolini E."/>
            <person name="Zapparata A."/>
            <person name="Pe M.E."/>
            <person name="Sarrocco S."/>
            <person name="Vannacci G."/>
        </authorList>
    </citation>
    <scope>NUCLEOTIDE SEQUENCE [LARGE SCALE GENOMIC DNA]</scope>
    <source>
        <strain evidence="5">T6776</strain>
    </source>
</reference>
<feature type="domain" description="Glycoside hydrolase family 49 N-terminal" evidence="3">
    <location>
        <begin position="34"/>
        <end position="228"/>
    </location>
</feature>
<dbReference type="Pfam" id="PF17433">
    <property type="entry name" value="Glyco_hydro_49N"/>
    <property type="match status" value="1"/>
</dbReference>
<accession>A0A0F9ZA50</accession>
<dbReference type="SUPFAM" id="SSF51126">
    <property type="entry name" value="Pectin lyase-like"/>
    <property type="match status" value="1"/>
</dbReference>
<dbReference type="OrthoDB" id="406508at2759"/>
<feature type="chain" id="PRO_5002530576" evidence="1">
    <location>
        <begin position="18"/>
        <end position="602"/>
    </location>
</feature>
<evidence type="ECO:0000259" key="3">
    <source>
        <dbReference type="Pfam" id="PF17433"/>
    </source>
</evidence>
<name>A0A0F9ZA50_TRIHA</name>
<dbReference type="InterPro" id="IPR035953">
    <property type="entry name" value="Dextranase_N-ter"/>
</dbReference>
<comment type="caution">
    <text evidence="4">The sequence shown here is derived from an EMBL/GenBank/DDBJ whole genome shotgun (WGS) entry which is preliminary data.</text>
</comment>
<evidence type="ECO:0000256" key="1">
    <source>
        <dbReference type="SAM" id="SignalP"/>
    </source>
</evidence>
<dbReference type="Gene3D" id="2.160.20.10">
    <property type="entry name" value="Single-stranded right-handed beta-helix, Pectin lyase-like"/>
    <property type="match status" value="1"/>
</dbReference>
<dbReference type="Pfam" id="PF18783">
    <property type="entry name" value="IPU_b_solenoid"/>
    <property type="match status" value="1"/>
</dbReference>